<dbReference type="InterPro" id="IPR036291">
    <property type="entry name" value="NAD(P)-bd_dom_sf"/>
</dbReference>
<dbReference type="InterPro" id="IPR051267">
    <property type="entry name" value="STEAP_metalloreductase"/>
</dbReference>
<keyword evidence="4" id="KW-1185">Reference proteome</keyword>
<proteinExistence type="predicted"/>
<evidence type="ECO:0000313" key="3">
    <source>
        <dbReference type="EMBL" id="SDK92686.1"/>
    </source>
</evidence>
<reference evidence="4" key="1">
    <citation type="submission" date="2016-10" db="EMBL/GenBank/DDBJ databases">
        <authorList>
            <person name="Varghese N."/>
            <person name="Submissions S."/>
        </authorList>
    </citation>
    <scope>NUCLEOTIDE SEQUENCE [LARGE SCALE GENOMIC DNA]</scope>
    <source>
        <strain evidence="4">CGMCC 4.3147</strain>
    </source>
</reference>
<dbReference type="Proteomes" id="UP000198662">
    <property type="component" value="Unassembled WGS sequence"/>
</dbReference>
<dbReference type="PANTHER" id="PTHR14239">
    <property type="entry name" value="DUDULIN-RELATED"/>
    <property type="match status" value="1"/>
</dbReference>
<organism evidence="3 4">
    <name type="scientific">Glycomyces sambucus</name>
    <dbReference type="NCBI Taxonomy" id="380244"/>
    <lineage>
        <taxon>Bacteria</taxon>
        <taxon>Bacillati</taxon>
        <taxon>Actinomycetota</taxon>
        <taxon>Actinomycetes</taxon>
        <taxon>Glycomycetales</taxon>
        <taxon>Glycomycetaceae</taxon>
        <taxon>Glycomyces</taxon>
    </lineage>
</organism>
<gene>
    <name evidence="3" type="ORF">SAMN05216298_2070</name>
</gene>
<accession>A0A1G9FW66</accession>
<evidence type="ECO:0000256" key="1">
    <source>
        <dbReference type="ARBA" id="ARBA00023002"/>
    </source>
</evidence>
<evidence type="ECO:0000313" key="4">
    <source>
        <dbReference type="Proteomes" id="UP000198662"/>
    </source>
</evidence>
<feature type="domain" description="Pyrroline-5-carboxylate reductase catalytic N-terminal" evidence="2">
    <location>
        <begin position="17"/>
        <end position="105"/>
    </location>
</feature>
<sequence length="261" mass="26938">MIFDYHLPKGSIVTSTLGIIGAGMIGGTLARLATAAGLDVVIANSRGPETLADLVAELGPRARAATAEDAALAGDLVVVTVPLNAYAALPAKALAGRTVLDTLNYYPERDGRIASLDTDESTTSELVQRHLADSRVVKAFNNLAFFSLANLARPSGSPERSALPIAGDDADTNAEAADLLDRLGFDAVDTGTLAESWRFEPGTPVYVQPYSPGPIPDGLDREQAFGWLTATPAAPVPAARVKELVAAAVRGKAGGVLPPAA</sequence>
<name>A0A1G9FW66_9ACTN</name>
<dbReference type="InterPro" id="IPR028939">
    <property type="entry name" value="P5C_Rdtase_cat_N"/>
</dbReference>
<dbReference type="Gene3D" id="3.40.50.720">
    <property type="entry name" value="NAD(P)-binding Rossmann-like Domain"/>
    <property type="match status" value="1"/>
</dbReference>
<dbReference type="SUPFAM" id="SSF51735">
    <property type="entry name" value="NAD(P)-binding Rossmann-fold domains"/>
    <property type="match status" value="1"/>
</dbReference>
<dbReference type="GO" id="GO:0016491">
    <property type="term" value="F:oxidoreductase activity"/>
    <property type="evidence" value="ECO:0007669"/>
    <property type="project" value="UniProtKB-KW"/>
</dbReference>
<dbReference type="STRING" id="380244.SAMN05216298_2070"/>
<protein>
    <recommendedName>
        <fullName evidence="2">Pyrroline-5-carboxylate reductase catalytic N-terminal domain-containing protein</fullName>
    </recommendedName>
</protein>
<evidence type="ECO:0000259" key="2">
    <source>
        <dbReference type="Pfam" id="PF03807"/>
    </source>
</evidence>
<dbReference type="AlphaFoldDB" id="A0A1G9FW66"/>
<dbReference type="Pfam" id="PF03807">
    <property type="entry name" value="F420_oxidored"/>
    <property type="match status" value="1"/>
</dbReference>
<dbReference type="EMBL" id="FNGF01000002">
    <property type="protein sequence ID" value="SDK92686.1"/>
    <property type="molecule type" value="Genomic_DNA"/>
</dbReference>
<keyword evidence="1" id="KW-0560">Oxidoreductase</keyword>